<feature type="region of interest" description="Disordered" evidence="8">
    <location>
        <begin position="183"/>
        <end position="208"/>
    </location>
</feature>
<dbReference type="InterPro" id="IPR000089">
    <property type="entry name" value="Biotin_lipoyl"/>
</dbReference>
<dbReference type="Gene3D" id="3.30.559.10">
    <property type="entry name" value="Chloramphenicol acetyltransferase-like domain"/>
    <property type="match status" value="1"/>
</dbReference>
<comment type="subunit">
    <text evidence="3">Forms a 24-polypeptide structural core with octahedral symmetry.</text>
</comment>
<dbReference type="Pfam" id="PF00198">
    <property type="entry name" value="2-oxoacid_dh"/>
    <property type="match status" value="1"/>
</dbReference>
<protein>
    <recommendedName>
        <fullName evidence="7">Dihydrolipoamide acetyltransferase component of pyruvate dehydrogenase complex</fullName>
        <ecNumber evidence="7">2.3.1.-</ecNumber>
    </recommendedName>
</protein>
<gene>
    <name evidence="11" type="ORF">GCM10022421_01610</name>
</gene>
<dbReference type="SUPFAM" id="SSF51230">
    <property type="entry name" value="Single hybrid motif"/>
    <property type="match status" value="1"/>
</dbReference>
<feature type="region of interest" description="Disordered" evidence="8">
    <location>
        <begin position="81"/>
        <end position="144"/>
    </location>
</feature>
<organism evidence="11 12">
    <name type="scientific">Oceanisphaera sediminis</name>
    <dbReference type="NCBI Taxonomy" id="981381"/>
    <lineage>
        <taxon>Bacteria</taxon>
        <taxon>Pseudomonadati</taxon>
        <taxon>Pseudomonadota</taxon>
        <taxon>Gammaproteobacteria</taxon>
        <taxon>Aeromonadales</taxon>
        <taxon>Aeromonadaceae</taxon>
        <taxon>Oceanisphaera</taxon>
    </lineage>
</organism>
<dbReference type="InterPro" id="IPR023213">
    <property type="entry name" value="CAT-like_dom_sf"/>
</dbReference>
<keyword evidence="12" id="KW-1185">Reference proteome</keyword>
<dbReference type="PROSITE" id="PS51826">
    <property type="entry name" value="PSBD"/>
    <property type="match status" value="1"/>
</dbReference>
<dbReference type="EC" id="2.3.1.-" evidence="7"/>
<keyword evidence="6 7" id="KW-0012">Acyltransferase</keyword>
<feature type="compositionally biased region" description="Basic and acidic residues" evidence="8">
    <location>
        <begin position="108"/>
        <end position="119"/>
    </location>
</feature>
<keyword evidence="5 7" id="KW-0450">Lipoyl</keyword>
<dbReference type="InterPro" id="IPR036625">
    <property type="entry name" value="E3-bd_dom_sf"/>
</dbReference>
<feature type="domain" description="Peripheral subunit-binding (PSBD)" evidence="10">
    <location>
        <begin position="144"/>
        <end position="181"/>
    </location>
</feature>
<evidence type="ECO:0000256" key="5">
    <source>
        <dbReference type="ARBA" id="ARBA00022823"/>
    </source>
</evidence>
<comment type="caution">
    <text evidence="11">The sequence shown here is derived from an EMBL/GenBank/DDBJ whole genome shotgun (WGS) entry which is preliminary data.</text>
</comment>
<dbReference type="Pfam" id="PF02817">
    <property type="entry name" value="E3_binding"/>
    <property type="match status" value="1"/>
</dbReference>
<evidence type="ECO:0000313" key="12">
    <source>
        <dbReference type="Proteomes" id="UP001501479"/>
    </source>
</evidence>
<feature type="domain" description="Lipoyl-binding" evidence="9">
    <location>
        <begin position="2"/>
        <end position="77"/>
    </location>
</feature>
<proteinExistence type="inferred from homology"/>
<dbReference type="InterPro" id="IPR004167">
    <property type="entry name" value="PSBD"/>
</dbReference>
<dbReference type="InterPro" id="IPR050743">
    <property type="entry name" value="2-oxoacid_DH_E2_comp"/>
</dbReference>
<accession>A0ABP7D3Y3</accession>
<name>A0ABP7D3Y3_9GAMM</name>
<evidence type="ECO:0000256" key="1">
    <source>
        <dbReference type="ARBA" id="ARBA00001938"/>
    </source>
</evidence>
<dbReference type="Pfam" id="PF00364">
    <property type="entry name" value="Biotin_lipoyl"/>
    <property type="match status" value="1"/>
</dbReference>
<evidence type="ECO:0000259" key="9">
    <source>
        <dbReference type="PROSITE" id="PS50968"/>
    </source>
</evidence>
<comment type="similarity">
    <text evidence="2 7">Belongs to the 2-oxoacid dehydrogenase family.</text>
</comment>
<dbReference type="SUPFAM" id="SSF52777">
    <property type="entry name" value="CoA-dependent acyltransferases"/>
    <property type="match status" value="1"/>
</dbReference>
<dbReference type="InterPro" id="IPR011053">
    <property type="entry name" value="Single_hybrid_motif"/>
</dbReference>
<evidence type="ECO:0000256" key="7">
    <source>
        <dbReference type="RuleBase" id="RU003423"/>
    </source>
</evidence>
<reference evidence="12" key="1">
    <citation type="journal article" date="2019" name="Int. J. Syst. Evol. Microbiol.">
        <title>The Global Catalogue of Microorganisms (GCM) 10K type strain sequencing project: providing services to taxonomists for standard genome sequencing and annotation.</title>
        <authorList>
            <consortium name="The Broad Institute Genomics Platform"/>
            <consortium name="The Broad Institute Genome Sequencing Center for Infectious Disease"/>
            <person name="Wu L."/>
            <person name="Ma J."/>
        </authorList>
    </citation>
    <scope>NUCLEOTIDE SEQUENCE [LARGE SCALE GENOMIC DNA]</scope>
    <source>
        <strain evidence="12">JCM 17329</strain>
    </source>
</reference>
<dbReference type="RefSeq" id="WP_344961459.1">
    <property type="nucleotide sequence ID" value="NZ_BAABDS010000002.1"/>
</dbReference>
<dbReference type="CDD" id="cd06849">
    <property type="entry name" value="lipoyl_domain"/>
    <property type="match status" value="1"/>
</dbReference>
<dbReference type="PANTHER" id="PTHR43178">
    <property type="entry name" value="DIHYDROLIPOAMIDE ACETYLTRANSFERASE COMPONENT OF PYRUVATE DEHYDROGENASE COMPLEX"/>
    <property type="match status" value="1"/>
</dbReference>
<evidence type="ECO:0000256" key="2">
    <source>
        <dbReference type="ARBA" id="ARBA00007317"/>
    </source>
</evidence>
<sequence>MKQDFYLPDIGEGIVECELVEWLVEEGDRVAEDQAICDVMTDKALVQIPAMHSGTVTHLYVAKGEMARVHAPLFEMEVAGRANDESAPEASEPAKKSESVTEPEAAPEPERVLESKPEPTPESVPDSNHGDRESGQLPAGGKVLASPAVRRLAREQELDLKRVVGSGDKGRIYKEDIEAYLAEREQPQAAGSRSVEPTRGDDTAPSHSEPLTGIAAAMARQMTASLTIPQFTFCDELELSELLRLKQRLVPVLAGQDIKLTLLPFFIKALSLTLHEFPLLNSQLNEEATEVSYLPSHHIGVAVDTDAGLLVPVLRDCQRRSLLEIAVELERLTTAARAGRLAPAELQGASITLSNIGALGGVVSSPIVSPPQVAIAALGRLQQLPRFNEAGEVVSLNLMMVCWSADHRLIDGATMARFNRRWYQYLEQPERMLVQLS</sequence>
<dbReference type="Gene3D" id="4.10.320.10">
    <property type="entry name" value="E3-binding domain"/>
    <property type="match status" value="1"/>
</dbReference>
<dbReference type="EMBL" id="BAABDS010000002">
    <property type="protein sequence ID" value="GAA3698998.1"/>
    <property type="molecule type" value="Genomic_DNA"/>
</dbReference>
<comment type="cofactor">
    <cofactor evidence="1 7">
        <name>(R)-lipoate</name>
        <dbReference type="ChEBI" id="CHEBI:83088"/>
    </cofactor>
</comment>
<dbReference type="InterPro" id="IPR001078">
    <property type="entry name" value="2-oxoacid_DH_actylTfrase"/>
</dbReference>
<evidence type="ECO:0000256" key="6">
    <source>
        <dbReference type="ARBA" id="ARBA00023315"/>
    </source>
</evidence>
<dbReference type="SUPFAM" id="SSF47005">
    <property type="entry name" value="Peripheral subunit-binding domain of 2-oxo acid dehydrogenase complex"/>
    <property type="match status" value="1"/>
</dbReference>
<evidence type="ECO:0000313" key="11">
    <source>
        <dbReference type="EMBL" id="GAA3698998.1"/>
    </source>
</evidence>
<evidence type="ECO:0000256" key="3">
    <source>
        <dbReference type="ARBA" id="ARBA00011484"/>
    </source>
</evidence>
<evidence type="ECO:0000256" key="8">
    <source>
        <dbReference type="SAM" id="MobiDB-lite"/>
    </source>
</evidence>
<dbReference type="PANTHER" id="PTHR43178:SF5">
    <property type="entry name" value="LIPOAMIDE ACYLTRANSFERASE COMPONENT OF BRANCHED-CHAIN ALPHA-KETO ACID DEHYDROGENASE COMPLEX, MITOCHONDRIAL"/>
    <property type="match status" value="1"/>
</dbReference>
<keyword evidence="4 7" id="KW-0808">Transferase</keyword>
<evidence type="ECO:0000256" key="4">
    <source>
        <dbReference type="ARBA" id="ARBA00022679"/>
    </source>
</evidence>
<dbReference type="Gene3D" id="2.40.50.100">
    <property type="match status" value="1"/>
</dbReference>
<evidence type="ECO:0000259" key="10">
    <source>
        <dbReference type="PROSITE" id="PS51826"/>
    </source>
</evidence>
<dbReference type="PROSITE" id="PS50968">
    <property type="entry name" value="BIOTINYL_LIPOYL"/>
    <property type="match status" value="1"/>
</dbReference>
<dbReference type="Proteomes" id="UP001501479">
    <property type="component" value="Unassembled WGS sequence"/>
</dbReference>